<dbReference type="Proteomes" id="UP001205185">
    <property type="component" value="Unassembled WGS sequence"/>
</dbReference>
<protein>
    <submittedName>
        <fullName evidence="1">YbaB/EbfC DNA-binding family protein</fullName>
    </submittedName>
</protein>
<dbReference type="RefSeq" id="WP_253888242.1">
    <property type="nucleotide sequence ID" value="NZ_BAAAVB010000027.1"/>
</dbReference>
<gene>
    <name evidence="1" type="ORF">LV75_003804</name>
</gene>
<organism evidence="1 2">
    <name type="scientific">Actinokineospora diospyrosa</name>
    <dbReference type="NCBI Taxonomy" id="103728"/>
    <lineage>
        <taxon>Bacteria</taxon>
        <taxon>Bacillati</taxon>
        <taxon>Actinomycetota</taxon>
        <taxon>Actinomycetes</taxon>
        <taxon>Pseudonocardiales</taxon>
        <taxon>Pseudonocardiaceae</taxon>
        <taxon>Actinokineospora</taxon>
    </lineage>
</organism>
<keyword evidence="2" id="KW-1185">Reference proteome</keyword>
<dbReference type="Gene3D" id="3.30.1310.10">
    <property type="entry name" value="Nucleoid-associated protein YbaB-like domain"/>
    <property type="match status" value="1"/>
</dbReference>
<accession>A0ABT1IF98</accession>
<comment type="caution">
    <text evidence="1">The sequence shown here is derived from an EMBL/GenBank/DDBJ whole genome shotgun (WGS) entry which is preliminary data.</text>
</comment>
<dbReference type="GO" id="GO:0003677">
    <property type="term" value="F:DNA binding"/>
    <property type="evidence" value="ECO:0007669"/>
    <property type="project" value="UniProtKB-KW"/>
</dbReference>
<dbReference type="EMBL" id="JAMTCO010000009">
    <property type="protein sequence ID" value="MCP2271290.1"/>
    <property type="molecule type" value="Genomic_DNA"/>
</dbReference>
<keyword evidence="1" id="KW-0238">DNA-binding</keyword>
<reference evidence="1 2" key="1">
    <citation type="submission" date="2022-06" db="EMBL/GenBank/DDBJ databases">
        <title>Genomic Encyclopedia of Archaeal and Bacterial Type Strains, Phase II (KMG-II): from individual species to whole genera.</title>
        <authorList>
            <person name="Goeker M."/>
        </authorList>
    </citation>
    <scope>NUCLEOTIDE SEQUENCE [LARGE SCALE GENOMIC DNA]</scope>
    <source>
        <strain evidence="1 2">DSM 44255</strain>
    </source>
</reference>
<evidence type="ECO:0000313" key="1">
    <source>
        <dbReference type="EMBL" id="MCP2271290.1"/>
    </source>
</evidence>
<dbReference type="SUPFAM" id="SSF82607">
    <property type="entry name" value="YbaB-like"/>
    <property type="match status" value="1"/>
</dbReference>
<evidence type="ECO:0000313" key="2">
    <source>
        <dbReference type="Proteomes" id="UP001205185"/>
    </source>
</evidence>
<name>A0ABT1IF98_9PSEU</name>
<dbReference type="InterPro" id="IPR036894">
    <property type="entry name" value="YbaB-like_sf"/>
</dbReference>
<sequence>MSTPLHNELATALAELRQQQERIATAVDTVANATTTVATEDRMVEATVDGQGKLIELKFTGRRWRDLAPKELASRLVDTIAKAQEQSAKSSAAVFAGLMPGEVAPSMFDLSDPAALNAEIGAMFDKAVKEWR</sequence>
<proteinExistence type="predicted"/>
<dbReference type="Pfam" id="PF02575">
    <property type="entry name" value="YbaB_DNA_bd"/>
    <property type="match status" value="1"/>
</dbReference>
<dbReference type="InterPro" id="IPR004401">
    <property type="entry name" value="YbaB/EbfC"/>
</dbReference>